<dbReference type="InterPro" id="IPR016187">
    <property type="entry name" value="CTDL_fold"/>
</dbReference>
<dbReference type="EnsemblMetazoa" id="XM_050662156.1">
    <property type="protein sequence ID" value="XP_050518113.1"/>
    <property type="gene ID" value="LOC126892591"/>
</dbReference>
<dbReference type="CDD" id="cd00037">
    <property type="entry name" value="CLECT"/>
    <property type="match status" value="1"/>
</dbReference>
<dbReference type="Proteomes" id="UP001652700">
    <property type="component" value="Unplaced"/>
</dbReference>
<sequence>MTKQLVGLLLTMFFSVEINNCVGDDQVNYVITPDTAIAQSIAPSVPVERNGNTLYYFGYTFTGSWLGAMEHCKSLNMDLASIESPEENDFLFNRMKIFLGGGAEYRFWTSGNTLSSTPPRWMWMRTGRPIGWANWGKGYAGPERCLEVKYNYASGLKWYDTNQNTGLHALCEAKITKTIADIIPFFKFCRSPPYPRNDNSKL</sequence>
<dbReference type="SUPFAM" id="SSF56436">
    <property type="entry name" value="C-type lectin-like"/>
    <property type="match status" value="1"/>
</dbReference>
<accession>A0ABM5L6P0</accession>
<evidence type="ECO:0000313" key="4">
    <source>
        <dbReference type="Proteomes" id="UP001652700"/>
    </source>
</evidence>
<feature type="chain" id="PRO_5047315867" description="C-type lectin domain-containing protein" evidence="1">
    <location>
        <begin position="24"/>
        <end position="202"/>
    </location>
</feature>
<keyword evidence="1" id="KW-0732">Signal</keyword>
<protein>
    <recommendedName>
        <fullName evidence="2">C-type lectin domain-containing protein</fullName>
    </recommendedName>
</protein>
<dbReference type="Pfam" id="PF00059">
    <property type="entry name" value="Lectin_C"/>
    <property type="match status" value="1"/>
</dbReference>
<dbReference type="InterPro" id="IPR001304">
    <property type="entry name" value="C-type_lectin-like"/>
</dbReference>
<dbReference type="PROSITE" id="PS50041">
    <property type="entry name" value="C_TYPE_LECTIN_2"/>
    <property type="match status" value="1"/>
</dbReference>
<evidence type="ECO:0000256" key="1">
    <source>
        <dbReference type="SAM" id="SignalP"/>
    </source>
</evidence>
<dbReference type="PANTHER" id="PTHR22802:SF465">
    <property type="entry name" value="AT17652P-RELATED"/>
    <property type="match status" value="1"/>
</dbReference>
<feature type="signal peptide" evidence="1">
    <location>
        <begin position="1"/>
        <end position="23"/>
    </location>
</feature>
<dbReference type="PANTHER" id="PTHR22802">
    <property type="entry name" value="C-TYPE LECTIN SUPERFAMILY MEMBER"/>
    <property type="match status" value="1"/>
</dbReference>
<dbReference type="SMART" id="SM00034">
    <property type="entry name" value="CLECT"/>
    <property type="match status" value="1"/>
</dbReference>
<keyword evidence="4" id="KW-1185">Reference proteome</keyword>
<dbReference type="Gene3D" id="3.10.100.10">
    <property type="entry name" value="Mannose-Binding Protein A, subunit A"/>
    <property type="match status" value="1"/>
</dbReference>
<feature type="domain" description="C-type lectin" evidence="2">
    <location>
        <begin position="50"/>
        <end position="172"/>
    </location>
</feature>
<name>A0ABM5L6P0_DIAVI</name>
<dbReference type="GeneID" id="126892591"/>
<reference evidence="3" key="1">
    <citation type="submission" date="2025-05" db="UniProtKB">
        <authorList>
            <consortium name="EnsemblMetazoa"/>
        </authorList>
    </citation>
    <scope>IDENTIFICATION</scope>
</reference>
<evidence type="ECO:0000313" key="3">
    <source>
        <dbReference type="EnsemblMetazoa" id="XP_050518113.1"/>
    </source>
</evidence>
<dbReference type="RefSeq" id="XP_050518113.1">
    <property type="nucleotide sequence ID" value="XM_050662156.1"/>
</dbReference>
<proteinExistence type="predicted"/>
<dbReference type="InterPro" id="IPR016186">
    <property type="entry name" value="C-type_lectin-like/link_sf"/>
</dbReference>
<organism evidence="3 4">
    <name type="scientific">Diabrotica virgifera virgifera</name>
    <name type="common">western corn rootworm</name>
    <dbReference type="NCBI Taxonomy" id="50390"/>
    <lineage>
        <taxon>Eukaryota</taxon>
        <taxon>Metazoa</taxon>
        <taxon>Ecdysozoa</taxon>
        <taxon>Arthropoda</taxon>
        <taxon>Hexapoda</taxon>
        <taxon>Insecta</taxon>
        <taxon>Pterygota</taxon>
        <taxon>Neoptera</taxon>
        <taxon>Endopterygota</taxon>
        <taxon>Coleoptera</taxon>
        <taxon>Polyphaga</taxon>
        <taxon>Cucujiformia</taxon>
        <taxon>Chrysomeloidea</taxon>
        <taxon>Chrysomelidae</taxon>
        <taxon>Galerucinae</taxon>
        <taxon>Diabroticina</taxon>
        <taxon>Diabroticites</taxon>
        <taxon>Diabrotica</taxon>
    </lineage>
</organism>
<evidence type="ECO:0000259" key="2">
    <source>
        <dbReference type="PROSITE" id="PS50041"/>
    </source>
</evidence>
<dbReference type="InterPro" id="IPR051004">
    <property type="entry name" value="DC-SIGN_domain-containing"/>
</dbReference>